<reference evidence="12 13" key="1">
    <citation type="submission" date="2021-03" db="EMBL/GenBank/DDBJ databases">
        <title>Oceanisphaera sp. nov., isolated from the intestine.</title>
        <authorList>
            <person name="Zhao L.-H."/>
            <person name="Shi L.-F."/>
        </authorList>
    </citation>
    <scope>NUCLEOTIDE SEQUENCE [LARGE SCALE GENOMIC DNA]</scope>
    <source>
        <strain evidence="12 13">DM8</strain>
    </source>
</reference>
<comment type="pathway">
    <text evidence="1 11">Purine metabolism; 7-cyano-7-deazaguanine biosynthesis.</text>
</comment>
<dbReference type="PANTHER" id="PTHR42914">
    <property type="entry name" value="7-CYANO-7-DEAZAGUANINE SYNTHASE"/>
    <property type="match status" value="1"/>
</dbReference>
<evidence type="ECO:0000256" key="3">
    <source>
        <dbReference type="ARBA" id="ARBA00022723"/>
    </source>
</evidence>
<dbReference type="Gene3D" id="3.40.50.620">
    <property type="entry name" value="HUPs"/>
    <property type="match status" value="1"/>
</dbReference>
<evidence type="ECO:0000256" key="6">
    <source>
        <dbReference type="ARBA" id="ARBA00022833"/>
    </source>
</evidence>
<evidence type="ECO:0000256" key="4">
    <source>
        <dbReference type="ARBA" id="ARBA00022741"/>
    </source>
</evidence>
<comment type="function">
    <text evidence="11">Catalyzes the ATP-dependent conversion of 7-carboxy-7-deazaguanine (CDG) to 7-cyano-7-deazaguanine (preQ(0)).</text>
</comment>
<comment type="cofactor">
    <cofactor evidence="11">
        <name>Zn(2+)</name>
        <dbReference type="ChEBI" id="CHEBI:29105"/>
    </cofactor>
    <text evidence="11">Binds 1 zinc ion per subunit.</text>
</comment>
<dbReference type="Pfam" id="PF06508">
    <property type="entry name" value="QueC"/>
    <property type="match status" value="1"/>
</dbReference>
<dbReference type="PANTHER" id="PTHR42914:SF1">
    <property type="entry name" value="7-CYANO-7-DEAZAGUANINE SYNTHASE"/>
    <property type="match status" value="1"/>
</dbReference>
<proteinExistence type="inferred from homology"/>
<comment type="similarity">
    <text evidence="8 11">Belongs to the QueC family.</text>
</comment>
<evidence type="ECO:0000256" key="9">
    <source>
        <dbReference type="ARBA" id="ARBA00039149"/>
    </source>
</evidence>
<comment type="catalytic activity">
    <reaction evidence="10 11">
        <text>7-carboxy-7-carbaguanine + NH4(+) + 2 ATP = 7-cyano-7-carbaguanine + 2 AMP + 2 diphosphate + 2 H(+)</text>
        <dbReference type="Rhea" id="RHEA:27982"/>
        <dbReference type="ChEBI" id="CHEBI:15378"/>
        <dbReference type="ChEBI" id="CHEBI:28938"/>
        <dbReference type="ChEBI" id="CHEBI:30616"/>
        <dbReference type="ChEBI" id="CHEBI:33019"/>
        <dbReference type="ChEBI" id="CHEBI:45075"/>
        <dbReference type="ChEBI" id="CHEBI:61036"/>
        <dbReference type="ChEBI" id="CHEBI:456215"/>
        <dbReference type="EC" id="6.3.4.20"/>
    </reaction>
</comment>
<dbReference type="NCBIfam" id="TIGR00364">
    <property type="entry name" value="7-cyano-7-deazaguanine synthase QueC"/>
    <property type="match status" value="1"/>
</dbReference>
<feature type="binding site" evidence="11">
    <location>
        <position position="185"/>
    </location>
    <ligand>
        <name>Zn(2+)</name>
        <dbReference type="ChEBI" id="CHEBI:29105"/>
    </ligand>
</feature>
<evidence type="ECO:0000256" key="10">
    <source>
        <dbReference type="ARBA" id="ARBA00047890"/>
    </source>
</evidence>
<evidence type="ECO:0000256" key="8">
    <source>
        <dbReference type="ARBA" id="ARBA00037993"/>
    </source>
</evidence>
<dbReference type="PIRSF" id="PIRSF006293">
    <property type="entry name" value="ExsB"/>
    <property type="match status" value="1"/>
</dbReference>
<dbReference type="InterPro" id="IPR014729">
    <property type="entry name" value="Rossmann-like_a/b/a_fold"/>
</dbReference>
<dbReference type="EMBL" id="JAGDFX010000003">
    <property type="protein sequence ID" value="MBO1518598.1"/>
    <property type="molecule type" value="Genomic_DNA"/>
</dbReference>
<dbReference type="EC" id="6.3.4.20" evidence="9 11"/>
<keyword evidence="7 11" id="KW-0067">ATP-binding</keyword>
<dbReference type="CDD" id="cd01995">
    <property type="entry name" value="QueC-like"/>
    <property type="match status" value="1"/>
</dbReference>
<keyword evidence="2 11" id="KW-0436">Ligase</keyword>
<keyword evidence="6 11" id="KW-0862">Zinc</keyword>
<evidence type="ECO:0000313" key="13">
    <source>
        <dbReference type="Proteomes" id="UP000664882"/>
    </source>
</evidence>
<gene>
    <name evidence="11 12" type="primary">queC</name>
    <name evidence="12" type="ORF">J3U76_02915</name>
</gene>
<organism evidence="12 13">
    <name type="scientific">Oceanisphaera pacifica</name>
    <dbReference type="NCBI Taxonomy" id="2818389"/>
    <lineage>
        <taxon>Bacteria</taxon>
        <taxon>Pseudomonadati</taxon>
        <taxon>Pseudomonadota</taxon>
        <taxon>Gammaproteobacteria</taxon>
        <taxon>Aeromonadales</taxon>
        <taxon>Aeromonadaceae</taxon>
        <taxon>Oceanisphaera</taxon>
    </lineage>
</organism>
<name>A0ABS3NDY9_9GAMM</name>
<dbReference type="HAMAP" id="MF_01633">
    <property type="entry name" value="QueC"/>
    <property type="match status" value="1"/>
</dbReference>
<evidence type="ECO:0000256" key="11">
    <source>
        <dbReference type="HAMAP-Rule" id="MF_01633"/>
    </source>
</evidence>
<feature type="binding site" evidence="11">
    <location>
        <position position="196"/>
    </location>
    <ligand>
        <name>Zn(2+)</name>
        <dbReference type="ChEBI" id="CHEBI:29105"/>
    </ligand>
</feature>
<evidence type="ECO:0000256" key="7">
    <source>
        <dbReference type="ARBA" id="ARBA00022840"/>
    </source>
</evidence>
<dbReference type="SUPFAM" id="SSF52402">
    <property type="entry name" value="Adenine nucleotide alpha hydrolases-like"/>
    <property type="match status" value="1"/>
</dbReference>
<dbReference type="InterPro" id="IPR018317">
    <property type="entry name" value="QueC"/>
</dbReference>
<keyword evidence="3 11" id="KW-0479">Metal-binding</keyword>
<keyword evidence="4 11" id="KW-0547">Nucleotide-binding</keyword>
<comment type="caution">
    <text evidence="12">The sequence shown here is derived from an EMBL/GenBank/DDBJ whole genome shotgun (WGS) entry which is preliminary data.</text>
</comment>
<protein>
    <recommendedName>
        <fullName evidence="9 11">7-cyano-7-deazaguanine synthase</fullName>
        <ecNumber evidence="9 11">6.3.4.20</ecNumber>
    </recommendedName>
    <alternativeName>
        <fullName evidence="11">7-cyano-7-carbaguanine synthase</fullName>
    </alternativeName>
    <alternativeName>
        <fullName evidence="11">PreQ(0) synthase</fullName>
    </alternativeName>
    <alternativeName>
        <fullName evidence="11">Queuosine biosynthesis protein QueC</fullName>
    </alternativeName>
</protein>
<accession>A0ABS3NDY9</accession>
<keyword evidence="5 11" id="KW-0671">Queuosine biosynthesis</keyword>
<feature type="binding site" evidence="11">
    <location>
        <position position="199"/>
    </location>
    <ligand>
        <name>Zn(2+)</name>
        <dbReference type="ChEBI" id="CHEBI:29105"/>
    </ligand>
</feature>
<feature type="binding site" evidence="11">
    <location>
        <position position="193"/>
    </location>
    <ligand>
        <name>Zn(2+)</name>
        <dbReference type="ChEBI" id="CHEBI:29105"/>
    </ligand>
</feature>
<evidence type="ECO:0000256" key="2">
    <source>
        <dbReference type="ARBA" id="ARBA00022598"/>
    </source>
</evidence>
<keyword evidence="13" id="KW-1185">Reference proteome</keyword>
<evidence type="ECO:0000256" key="5">
    <source>
        <dbReference type="ARBA" id="ARBA00022785"/>
    </source>
</evidence>
<feature type="binding site" evidence="11">
    <location>
        <begin position="7"/>
        <end position="17"/>
    </location>
    <ligand>
        <name>ATP</name>
        <dbReference type="ChEBI" id="CHEBI:30616"/>
    </ligand>
</feature>
<evidence type="ECO:0000313" key="12">
    <source>
        <dbReference type="EMBL" id="MBO1518598.1"/>
    </source>
</evidence>
<sequence length="240" mass="26184">MNALLICSGGFDSVTLAYRLAADNNLGALLTFDYGQRHKKEIDAARVCAKQLGVPHIMMDISHIGAQLTGSALTDDIDVPYGHYSEQNMKLTVVPNRNAIMLTIAFGVAASRDLNAVALAVHGGDHFIYPDCRPDFIRLFSEMQNQALDGVAEVGLFAPYVNTDKTEIARDAARFKVPIADTWSCYEGGELHCGRCGTCVERIEAMTLANIVDPTPYQDPDYWKAAVAKVKAKVTEKVNS</sequence>
<dbReference type="Proteomes" id="UP000664882">
    <property type="component" value="Unassembled WGS sequence"/>
</dbReference>
<evidence type="ECO:0000256" key="1">
    <source>
        <dbReference type="ARBA" id="ARBA00005061"/>
    </source>
</evidence>